<gene>
    <name evidence="1" type="ORF">ACAOBT_LOCUS18506</name>
</gene>
<reference evidence="1" key="1">
    <citation type="submission" date="2022-03" db="EMBL/GenBank/DDBJ databases">
        <authorList>
            <person name="Sayadi A."/>
        </authorList>
    </citation>
    <scope>NUCLEOTIDE SEQUENCE</scope>
</reference>
<dbReference type="Pfam" id="PF03392">
    <property type="entry name" value="OS-D"/>
    <property type="match status" value="1"/>
</dbReference>
<dbReference type="Gene3D" id="1.10.2080.10">
    <property type="entry name" value="Insect odorant-binding protein A10/Ejaculatory bulb-specific protein 3"/>
    <property type="match status" value="1"/>
</dbReference>
<sequence>MKIINSLVFNYISGTMKCVIFVVVLSVSFVLAAEKHPTVFDDTNVDEILKNDRLVRQYIDCVEDKKPCTKQGQELKARVKEALENGCGSCTDKQKAGAKKVIRYLMKNKPDWWKELNDRFDPDGKYKAKFDAFLKEAEAVA</sequence>
<comment type="caution">
    <text evidence="1">The sequence shown here is derived from an EMBL/GenBank/DDBJ whole genome shotgun (WGS) entry which is preliminary data.</text>
</comment>
<dbReference type="PANTHER" id="PTHR11257:SF12">
    <property type="entry name" value="EJACULATORY BULB-SPECIFIC PROTEIN 3-RELATED"/>
    <property type="match status" value="1"/>
</dbReference>
<dbReference type="EMBL" id="CAKOFQ010007045">
    <property type="protein sequence ID" value="CAH1988478.1"/>
    <property type="molecule type" value="Genomic_DNA"/>
</dbReference>
<dbReference type="OrthoDB" id="6344725at2759"/>
<evidence type="ECO:0000313" key="1">
    <source>
        <dbReference type="EMBL" id="CAH1988478.1"/>
    </source>
</evidence>
<name>A0A9P0L8G6_ACAOB</name>
<dbReference type="AlphaFoldDB" id="A0A9P0L8G6"/>
<accession>A0A9P0L8G6</accession>
<dbReference type="InterPro" id="IPR036682">
    <property type="entry name" value="OS_D_A10/PebIII_sf"/>
</dbReference>
<keyword evidence="2" id="KW-1185">Reference proteome</keyword>
<dbReference type="Proteomes" id="UP001152888">
    <property type="component" value="Unassembled WGS sequence"/>
</dbReference>
<dbReference type="InterPro" id="IPR005055">
    <property type="entry name" value="A10/PebIII"/>
</dbReference>
<dbReference type="PANTHER" id="PTHR11257">
    <property type="entry name" value="CHEMOSENSORY PROTEIN-RELATED"/>
    <property type="match status" value="1"/>
</dbReference>
<protein>
    <submittedName>
        <fullName evidence="1">Uncharacterized protein</fullName>
    </submittedName>
</protein>
<proteinExistence type="predicted"/>
<evidence type="ECO:0000313" key="2">
    <source>
        <dbReference type="Proteomes" id="UP001152888"/>
    </source>
</evidence>
<organism evidence="1 2">
    <name type="scientific">Acanthoscelides obtectus</name>
    <name type="common">Bean weevil</name>
    <name type="synonym">Bruchus obtectus</name>
    <dbReference type="NCBI Taxonomy" id="200917"/>
    <lineage>
        <taxon>Eukaryota</taxon>
        <taxon>Metazoa</taxon>
        <taxon>Ecdysozoa</taxon>
        <taxon>Arthropoda</taxon>
        <taxon>Hexapoda</taxon>
        <taxon>Insecta</taxon>
        <taxon>Pterygota</taxon>
        <taxon>Neoptera</taxon>
        <taxon>Endopterygota</taxon>
        <taxon>Coleoptera</taxon>
        <taxon>Polyphaga</taxon>
        <taxon>Cucujiformia</taxon>
        <taxon>Chrysomeloidea</taxon>
        <taxon>Chrysomelidae</taxon>
        <taxon>Bruchinae</taxon>
        <taxon>Bruchini</taxon>
        <taxon>Acanthoscelides</taxon>
    </lineage>
</organism>
<dbReference type="SUPFAM" id="SSF100910">
    <property type="entry name" value="Chemosensory protein Csp2"/>
    <property type="match status" value="1"/>
</dbReference>